<evidence type="ECO:0000256" key="1">
    <source>
        <dbReference type="ARBA" id="ARBA00023125"/>
    </source>
</evidence>
<dbReference type="InterPro" id="IPR036271">
    <property type="entry name" value="Tet_transcr_reg_TetR-rel_C_sf"/>
</dbReference>
<dbReference type="SUPFAM" id="SSF48498">
    <property type="entry name" value="Tetracyclin repressor-like, C-terminal domain"/>
    <property type="match status" value="1"/>
</dbReference>
<comment type="caution">
    <text evidence="4">The sequence shown here is derived from an EMBL/GenBank/DDBJ whole genome shotgun (WGS) entry which is preliminary data.</text>
</comment>
<dbReference type="InterPro" id="IPR050109">
    <property type="entry name" value="HTH-type_TetR-like_transc_reg"/>
</dbReference>
<dbReference type="SUPFAM" id="SSF46689">
    <property type="entry name" value="Homeodomain-like"/>
    <property type="match status" value="1"/>
</dbReference>
<name>A0ABV9CDE2_9ACTN</name>
<dbReference type="Pfam" id="PF00440">
    <property type="entry name" value="TetR_N"/>
    <property type="match status" value="1"/>
</dbReference>
<organism evidence="4 5">
    <name type="scientific">Sphaerisporangium dianthi</name>
    <dbReference type="NCBI Taxonomy" id="1436120"/>
    <lineage>
        <taxon>Bacteria</taxon>
        <taxon>Bacillati</taxon>
        <taxon>Actinomycetota</taxon>
        <taxon>Actinomycetes</taxon>
        <taxon>Streptosporangiales</taxon>
        <taxon>Streptosporangiaceae</taxon>
        <taxon>Sphaerisporangium</taxon>
    </lineage>
</organism>
<dbReference type="InterPro" id="IPR001647">
    <property type="entry name" value="HTH_TetR"/>
</dbReference>
<keyword evidence="5" id="KW-1185">Reference proteome</keyword>
<evidence type="ECO:0000313" key="4">
    <source>
        <dbReference type="EMBL" id="MFC4530652.1"/>
    </source>
</evidence>
<dbReference type="PROSITE" id="PS50977">
    <property type="entry name" value="HTH_TETR_2"/>
    <property type="match status" value="1"/>
</dbReference>
<evidence type="ECO:0000313" key="5">
    <source>
        <dbReference type="Proteomes" id="UP001596004"/>
    </source>
</evidence>
<keyword evidence="1 2" id="KW-0238">DNA-binding</keyword>
<dbReference type="InterPro" id="IPR009057">
    <property type="entry name" value="Homeodomain-like_sf"/>
</dbReference>
<dbReference type="EMBL" id="JBHSFP010000003">
    <property type="protein sequence ID" value="MFC4530652.1"/>
    <property type="molecule type" value="Genomic_DNA"/>
</dbReference>
<dbReference type="RefSeq" id="WP_380838608.1">
    <property type="nucleotide sequence ID" value="NZ_JBHSFP010000003.1"/>
</dbReference>
<dbReference type="Gene3D" id="1.10.357.10">
    <property type="entry name" value="Tetracycline Repressor, domain 2"/>
    <property type="match status" value="1"/>
</dbReference>
<sequence length="209" mass="23523">MTSERESERERLMQVAIKLFAAFGYDGTSLRQIADTAGIGIVTVEQHVGCKRDLYLAVMRRLFEQEQAARVEAMKGFSTRTPEETAASIHRIVDDYVEYTVSHPERTLLWVHRSLLDAADVVELEQQFIQPILAAVLEGVAPAIEAGYMDPEVDLELAMWTIIWMVQGITTAGTVMGHIPGPPDAFLVERFERHLHMVVDRLFRLPGTS</sequence>
<feature type="DNA-binding region" description="H-T-H motif" evidence="2">
    <location>
        <begin position="29"/>
        <end position="48"/>
    </location>
</feature>
<dbReference type="Proteomes" id="UP001596004">
    <property type="component" value="Unassembled WGS sequence"/>
</dbReference>
<feature type="domain" description="HTH tetR-type" evidence="3">
    <location>
        <begin position="6"/>
        <end position="66"/>
    </location>
</feature>
<proteinExistence type="predicted"/>
<evidence type="ECO:0000256" key="2">
    <source>
        <dbReference type="PROSITE-ProRule" id="PRU00335"/>
    </source>
</evidence>
<dbReference type="PANTHER" id="PTHR30055:SF219">
    <property type="entry name" value="TRANSCRIPTIONAL REGULATORY PROTEIN"/>
    <property type="match status" value="1"/>
</dbReference>
<reference evidence="5" key="1">
    <citation type="journal article" date="2019" name="Int. J. Syst. Evol. Microbiol.">
        <title>The Global Catalogue of Microorganisms (GCM) 10K type strain sequencing project: providing services to taxonomists for standard genome sequencing and annotation.</title>
        <authorList>
            <consortium name="The Broad Institute Genomics Platform"/>
            <consortium name="The Broad Institute Genome Sequencing Center for Infectious Disease"/>
            <person name="Wu L."/>
            <person name="Ma J."/>
        </authorList>
    </citation>
    <scope>NUCLEOTIDE SEQUENCE [LARGE SCALE GENOMIC DNA]</scope>
    <source>
        <strain evidence="5">CGMCC 4.7132</strain>
    </source>
</reference>
<evidence type="ECO:0000259" key="3">
    <source>
        <dbReference type="PROSITE" id="PS50977"/>
    </source>
</evidence>
<protein>
    <submittedName>
        <fullName evidence="4">TetR/AcrR family transcriptional regulator</fullName>
    </submittedName>
</protein>
<dbReference type="PANTHER" id="PTHR30055">
    <property type="entry name" value="HTH-TYPE TRANSCRIPTIONAL REGULATOR RUTR"/>
    <property type="match status" value="1"/>
</dbReference>
<accession>A0ABV9CDE2</accession>
<gene>
    <name evidence="4" type="ORF">ACFO60_07740</name>
</gene>